<evidence type="ECO:0000256" key="1">
    <source>
        <dbReference type="SAM" id="MobiDB-lite"/>
    </source>
</evidence>
<dbReference type="RefSeq" id="WP_112086971.1">
    <property type="nucleotide sequence ID" value="NZ_QLSV01000014.1"/>
</dbReference>
<evidence type="ECO:0000259" key="2">
    <source>
        <dbReference type="Pfam" id="PF10988"/>
    </source>
</evidence>
<feature type="compositionally biased region" description="Polar residues" evidence="1">
    <location>
        <begin position="229"/>
        <end position="246"/>
    </location>
</feature>
<dbReference type="Proteomes" id="UP000249518">
    <property type="component" value="Unassembled WGS sequence"/>
</dbReference>
<proteinExistence type="predicted"/>
<dbReference type="Pfam" id="PF10988">
    <property type="entry name" value="DUF2807"/>
    <property type="match status" value="1"/>
</dbReference>
<dbReference type="EMBL" id="QLSV01000014">
    <property type="protein sequence ID" value="RAR46859.1"/>
    <property type="molecule type" value="Genomic_DNA"/>
</dbReference>
<feature type="region of interest" description="Disordered" evidence="1">
    <location>
        <begin position="219"/>
        <end position="246"/>
    </location>
</feature>
<sequence>MIKFIVYLTKTIVTLITALLFSSCQYSIDLGDAVKGSGNVTTVSRPVSGEFTNIDVSHGIDVEVTQSDSKSIEVKADDNIIDLITTDITDGTLKIALEKSVKNTKSKTVFVSLPNIESLRTSSGASLKSSNTLVVSSLETKASSGSEIKLSVEAEKITCDSSSGSEIEVKGKALKLEAESSSGSDIEADQLLTNDVTAKSSSGSSIDVHPILSLDAKASSGGDIKYHNTPKTVTKITSSGGSVRSN</sequence>
<organism evidence="3 4">
    <name type="scientific">Flavobacterium lacus</name>
    <dbReference type="NCBI Taxonomy" id="1353778"/>
    <lineage>
        <taxon>Bacteria</taxon>
        <taxon>Pseudomonadati</taxon>
        <taxon>Bacteroidota</taxon>
        <taxon>Flavobacteriia</taxon>
        <taxon>Flavobacteriales</taxon>
        <taxon>Flavobacteriaceae</taxon>
        <taxon>Flavobacterium</taxon>
    </lineage>
</organism>
<dbReference type="InterPro" id="IPR021255">
    <property type="entry name" value="DUF2807"/>
</dbReference>
<dbReference type="PROSITE" id="PS51257">
    <property type="entry name" value="PROKAR_LIPOPROTEIN"/>
    <property type="match status" value="1"/>
</dbReference>
<dbReference type="Gene3D" id="2.160.20.120">
    <property type="match status" value="1"/>
</dbReference>
<dbReference type="AlphaFoldDB" id="A0A328WVF8"/>
<comment type="caution">
    <text evidence="3">The sequence shown here is derived from an EMBL/GenBank/DDBJ whole genome shotgun (WGS) entry which is preliminary data.</text>
</comment>
<dbReference type="OrthoDB" id="1422484at2"/>
<protein>
    <submittedName>
        <fullName evidence="3">Putative autotransporter adhesin-like protein</fullName>
    </submittedName>
</protein>
<feature type="domain" description="Putative auto-transporter adhesin head GIN" evidence="2">
    <location>
        <begin position="50"/>
        <end position="230"/>
    </location>
</feature>
<accession>A0A328WVF8</accession>
<evidence type="ECO:0000313" key="4">
    <source>
        <dbReference type="Proteomes" id="UP000249518"/>
    </source>
</evidence>
<evidence type="ECO:0000313" key="3">
    <source>
        <dbReference type="EMBL" id="RAR46859.1"/>
    </source>
</evidence>
<reference evidence="3 4" key="1">
    <citation type="submission" date="2018-06" db="EMBL/GenBank/DDBJ databases">
        <title>Genomic Encyclopedia of Type Strains, Phase III (KMG-III): the genomes of soil and plant-associated and newly described type strains.</title>
        <authorList>
            <person name="Whitman W."/>
        </authorList>
    </citation>
    <scope>NUCLEOTIDE SEQUENCE [LARGE SCALE GENOMIC DNA]</scope>
    <source>
        <strain evidence="3 4">CGMCC 1.12504</strain>
    </source>
</reference>
<name>A0A328WVF8_9FLAO</name>
<keyword evidence="4" id="KW-1185">Reference proteome</keyword>
<gene>
    <name evidence="3" type="ORF">B0I10_11479</name>
</gene>